<name>A0ABV8T6U3_9ACTN</name>
<evidence type="ECO:0000313" key="3">
    <source>
        <dbReference type="EMBL" id="MFC4326369.1"/>
    </source>
</evidence>
<dbReference type="SUPFAM" id="SSF54292">
    <property type="entry name" value="2Fe-2S ferredoxin-like"/>
    <property type="match status" value="1"/>
</dbReference>
<feature type="compositionally biased region" description="Basic and acidic residues" evidence="2">
    <location>
        <begin position="100"/>
        <end position="114"/>
    </location>
</feature>
<dbReference type="InterPro" id="IPR036010">
    <property type="entry name" value="2Fe-2S_ferredoxin-like_sf"/>
</dbReference>
<dbReference type="RefSeq" id="WP_381736441.1">
    <property type="nucleotide sequence ID" value="NZ_JBHSDP010000002.1"/>
</dbReference>
<keyword evidence="4" id="KW-1185">Reference proteome</keyword>
<feature type="region of interest" description="Disordered" evidence="2">
    <location>
        <begin position="79"/>
        <end position="122"/>
    </location>
</feature>
<sequence length="122" mass="12764">MTHRMTFRGIEVPAQPGQSIAAALVAAGITDWRTTRGKGRPRGLFCGIGVCFDCLITVDGARAERACLVPAADGMRLGDALESAEAAEPGETPQDDGDPEPAHARHTEAVRHTEEDGDGAPS</sequence>
<dbReference type="Proteomes" id="UP001595824">
    <property type="component" value="Unassembled WGS sequence"/>
</dbReference>
<keyword evidence="1" id="KW-0560">Oxidoreductase</keyword>
<protein>
    <submittedName>
        <fullName evidence="3">(2Fe-2S)-binding protein</fullName>
    </submittedName>
</protein>
<dbReference type="EMBL" id="JBHSDP010000002">
    <property type="protein sequence ID" value="MFC4326369.1"/>
    <property type="molecule type" value="Genomic_DNA"/>
</dbReference>
<dbReference type="InterPro" id="IPR042204">
    <property type="entry name" value="2Fe-2S-bd_N"/>
</dbReference>
<evidence type="ECO:0000256" key="2">
    <source>
        <dbReference type="SAM" id="MobiDB-lite"/>
    </source>
</evidence>
<evidence type="ECO:0000256" key="1">
    <source>
        <dbReference type="ARBA" id="ARBA00023002"/>
    </source>
</evidence>
<accession>A0ABV8T6U3</accession>
<proteinExistence type="predicted"/>
<organism evidence="3 4">
    <name type="scientific">Streptomyces andamanensis</name>
    <dbReference type="NCBI Taxonomy" id="1565035"/>
    <lineage>
        <taxon>Bacteria</taxon>
        <taxon>Bacillati</taxon>
        <taxon>Actinomycetota</taxon>
        <taxon>Actinomycetes</taxon>
        <taxon>Kitasatosporales</taxon>
        <taxon>Streptomycetaceae</taxon>
        <taxon>Streptomyces</taxon>
    </lineage>
</organism>
<gene>
    <name evidence="3" type="ORF">ACFPC0_00705</name>
</gene>
<comment type="caution">
    <text evidence="3">The sequence shown here is derived from an EMBL/GenBank/DDBJ whole genome shotgun (WGS) entry which is preliminary data.</text>
</comment>
<dbReference type="Gene3D" id="3.10.20.440">
    <property type="entry name" value="2Fe-2S iron-sulphur cluster binding domain, sarcosine oxidase, alpha subunit, N-terminal domain"/>
    <property type="match status" value="1"/>
</dbReference>
<reference evidence="4" key="1">
    <citation type="journal article" date="2019" name="Int. J. Syst. Evol. Microbiol.">
        <title>The Global Catalogue of Microorganisms (GCM) 10K type strain sequencing project: providing services to taxonomists for standard genome sequencing and annotation.</title>
        <authorList>
            <consortium name="The Broad Institute Genomics Platform"/>
            <consortium name="The Broad Institute Genome Sequencing Center for Infectious Disease"/>
            <person name="Wu L."/>
            <person name="Ma J."/>
        </authorList>
    </citation>
    <scope>NUCLEOTIDE SEQUENCE [LARGE SCALE GENOMIC DNA]</scope>
    <source>
        <strain evidence="4">PCU 347</strain>
    </source>
</reference>
<evidence type="ECO:0000313" key="4">
    <source>
        <dbReference type="Proteomes" id="UP001595824"/>
    </source>
</evidence>
<dbReference type="Pfam" id="PF13510">
    <property type="entry name" value="Fer2_4"/>
    <property type="match status" value="1"/>
</dbReference>